<dbReference type="InterPro" id="IPR013785">
    <property type="entry name" value="Aldolase_TIM"/>
</dbReference>
<protein>
    <submittedName>
        <fullName evidence="4">Dihydrodipicolinate synthase family protein</fullName>
    </submittedName>
</protein>
<organism evidence="4 5">
    <name type="scientific">Variovorax guangxiensis</name>
    <dbReference type="NCBI Taxonomy" id="1775474"/>
    <lineage>
        <taxon>Bacteria</taxon>
        <taxon>Pseudomonadati</taxon>
        <taxon>Pseudomonadota</taxon>
        <taxon>Betaproteobacteria</taxon>
        <taxon>Burkholderiales</taxon>
        <taxon>Comamonadaceae</taxon>
        <taxon>Variovorax</taxon>
    </lineage>
</organism>
<dbReference type="SUPFAM" id="SSF51569">
    <property type="entry name" value="Aldolase"/>
    <property type="match status" value="1"/>
</dbReference>
<evidence type="ECO:0000256" key="2">
    <source>
        <dbReference type="ARBA" id="ARBA00023239"/>
    </source>
</evidence>
<sequence length="313" mass="33039">MTFPVTGIGGIWPATLTPFTPEGAIDDQAVSAHVRETASTRGVRAVVVNGHAGETSSLNRAERAHVVRLAVQAAGAVPVVAGVVAEDPRDACALAVDAAEAGASALLLFPPAMFGGGAALRPEMILRYVKDVAAATSLPIVLFQLSRASNQAFSVDMLVRLCTKVPQIVAIKDGSDVPDLYEDTLRALRKLDRPVTMLSSNNGWLFASLTYGADGILSGIGSVVAPLLVEMHEAVSAGQLDAARAVNDRLVPLCRVFYRAPYLDIHNRMKSALHLLGRLPHPAPRLPLLPVSDEETVRIRAALVAAGLLDDAR</sequence>
<comment type="caution">
    <text evidence="4">The sequence shown here is derived from an EMBL/GenBank/DDBJ whole genome shotgun (WGS) entry which is preliminary data.</text>
</comment>
<keyword evidence="2 3" id="KW-0456">Lyase</keyword>
<name>A0A502DQ01_9BURK</name>
<proteinExistence type="inferred from homology"/>
<evidence type="ECO:0000313" key="4">
    <source>
        <dbReference type="EMBL" id="TPG27478.1"/>
    </source>
</evidence>
<dbReference type="RefSeq" id="WP_140842091.1">
    <property type="nucleotide sequence ID" value="NZ_RCZI01000003.1"/>
</dbReference>
<dbReference type="PANTHER" id="PTHR12128">
    <property type="entry name" value="DIHYDRODIPICOLINATE SYNTHASE"/>
    <property type="match status" value="1"/>
</dbReference>
<evidence type="ECO:0000256" key="1">
    <source>
        <dbReference type="ARBA" id="ARBA00007592"/>
    </source>
</evidence>
<dbReference type="PRINTS" id="PR00146">
    <property type="entry name" value="DHPICSNTHASE"/>
</dbReference>
<dbReference type="PANTHER" id="PTHR12128:SF66">
    <property type="entry name" value="4-HYDROXY-2-OXOGLUTARATE ALDOLASE, MITOCHONDRIAL"/>
    <property type="match status" value="1"/>
</dbReference>
<dbReference type="AlphaFoldDB" id="A0A502DQ01"/>
<accession>A0A502DQ01</accession>
<comment type="similarity">
    <text evidence="1 3">Belongs to the DapA family.</text>
</comment>
<dbReference type="Pfam" id="PF00701">
    <property type="entry name" value="DHDPS"/>
    <property type="match status" value="1"/>
</dbReference>
<reference evidence="4 5" key="1">
    <citation type="journal article" date="2019" name="Environ. Microbiol.">
        <title>Species interactions and distinct microbial communities in high Arctic permafrost affected cryosols are associated with the CH4 and CO2 gas fluxes.</title>
        <authorList>
            <person name="Altshuler I."/>
            <person name="Hamel J."/>
            <person name="Turney S."/>
            <person name="Magnuson E."/>
            <person name="Levesque R."/>
            <person name="Greer C."/>
            <person name="Whyte L.G."/>
        </authorList>
    </citation>
    <scope>NUCLEOTIDE SEQUENCE [LARGE SCALE GENOMIC DNA]</scope>
    <source>
        <strain evidence="4 5">S06.C</strain>
    </source>
</reference>
<dbReference type="GO" id="GO:0008840">
    <property type="term" value="F:4-hydroxy-tetrahydrodipicolinate synthase activity"/>
    <property type="evidence" value="ECO:0007669"/>
    <property type="project" value="TreeGrafter"/>
</dbReference>
<dbReference type="InterPro" id="IPR002220">
    <property type="entry name" value="DapA-like"/>
</dbReference>
<dbReference type="Proteomes" id="UP000319212">
    <property type="component" value="Unassembled WGS sequence"/>
</dbReference>
<gene>
    <name evidence="4" type="ORF">EAH82_11895</name>
</gene>
<dbReference type="Gene3D" id="3.20.20.70">
    <property type="entry name" value="Aldolase class I"/>
    <property type="match status" value="1"/>
</dbReference>
<dbReference type="OrthoDB" id="199953at2"/>
<evidence type="ECO:0000313" key="5">
    <source>
        <dbReference type="Proteomes" id="UP000319212"/>
    </source>
</evidence>
<dbReference type="SMART" id="SM01130">
    <property type="entry name" value="DHDPS"/>
    <property type="match status" value="1"/>
</dbReference>
<dbReference type="PIRSF" id="PIRSF001365">
    <property type="entry name" value="DHDPS"/>
    <property type="match status" value="1"/>
</dbReference>
<dbReference type="EMBL" id="RCZI01000003">
    <property type="protein sequence ID" value="TPG27478.1"/>
    <property type="molecule type" value="Genomic_DNA"/>
</dbReference>
<dbReference type="CDD" id="cd00408">
    <property type="entry name" value="DHDPS-like"/>
    <property type="match status" value="1"/>
</dbReference>
<evidence type="ECO:0000256" key="3">
    <source>
        <dbReference type="PIRNR" id="PIRNR001365"/>
    </source>
</evidence>